<dbReference type="EMBL" id="SWLB01000010">
    <property type="protein sequence ID" value="KAF3333827.1"/>
    <property type="molecule type" value="Genomic_DNA"/>
</dbReference>
<evidence type="ECO:0000313" key="15">
    <source>
        <dbReference type="Proteomes" id="UP000623129"/>
    </source>
</evidence>
<comment type="subcellular location">
    <subcellularLocation>
        <location evidence="2">Endomembrane system</location>
    </subcellularLocation>
    <subcellularLocation>
        <location evidence="11">Endoplasmic reticulum membrane</location>
        <topology evidence="11">Single-pass type IV membrane protein</topology>
    </subcellularLocation>
</comment>
<keyword evidence="7 11" id="KW-0833">Ubl conjugation pathway</keyword>
<dbReference type="InterPro" id="IPR001841">
    <property type="entry name" value="Znf_RING"/>
</dbReference>
<dbReference type="GO" id="GO:0061630">
    <property type="term" value="F:ubiquitin protein ligase activity"/>
    <property type="evidence" value="ECO:0007669"/>
    <property type="project" value="UniProtKB-UniRule"/>
</dbReference>
<keyword evidence="9 11" id="KW-0472">Membrane</keyword>
<keyword evidence="8 11" id="KW-0862">Zinc</keyword>
<comment type="domain">
    <text evidence="11">The RING-type zinc finger domain is responsible for E3 ligase activity.</text>
</comment>
<keyword evidence="11" id="KW-0812">Transmembrane</keyword>
<dbReference type="CDD" id="cd16745">
    <property type="entry name" value="RING-HC_AtRMA-like"/>
    <property type="match status" value="1"/>
</dbReference>
<dbReference type="EC" id="2.3.2.27" evidence="11"/>
<evidence type="ECO:0000256" key="10">
    <source>
        <dbReference type="PROSITE-ProRule" id="PRU00175"/>
    </source>
</evidence>
<evidence type="ECO:0000256" key="2">
    <source>
        <dbReference type="ARBA" id="ARBA00004308"/>
    </source>
</evidence>
<keyword evidence="4 11" id="KW-0808">Transferase</keyword>
<dbReference type="Gene3D" id="3.30.40.10">
    <property type="entry name" value="Zinc/RING finger domain, C3HC4 (zinc finger)"/>
    <property type="match status" value="1"/>
</dbReference>
<dbReference type="Pfam" id="PF00097">
    <property type="entry name" value="zf-C3HC4"/>
    <property type="match status" value="1"/>
</dbReference>
<evidence type="ECO:0000256" key="8">
    <source>
        <dbReference type="ARBA" id="ARBA00022833"/>
    </source>
</evidence>
<reference evidence="14" key="1">
    <citation type="submission" date="2020-01" db="EMBL/GenBank/DDBJ databases">
        <title>Genome sequence of Kobresia littledalei, the first chromosome-level genome in the family Cyperaceae.</title>
        <authorList>
            <person name="Qu G."/>
        </authorList>
    </citation>
    <scope>NUCLEOTIDE SEQUENCE</scope>
    <source>
        <strain evidence="14">C.B.Clarke</strain>
        <tissue evidence="14">Leaf</tissue>
    </source>
</reference>
<comment type="pathway">
    <text evidence="3 11">Protein modification; protein ubiquitination.</text>
</comment>
<comment type="catalytic activity">
    <reaction evidence="1 11">
        <text>S-ubiquitinyl-[E2 ubiquitin-conjugating enzyme]-L-cysteine + [acceptor protein]-L-lysine = [E2 ubiquitin-conjugating enzyme]-L-cysteine + N(6)-ubiquitinyl-[acceptor protein]-L-lysine.</text>
        <dbReference type="EC" id="2.3.2.27"/>
    </reaction>
</comment>
<evidence type="ECO:0000259" key="13">
    <source>
        <dbReference type="PROSITE" id="PS50089"/>
    </source>
</evidence>
<protein>
    <recommendedName>
        <fullName evidence="11">E3 ubiquitin-protein ligase RMA</fullName>
        <ecNumber evidence="11">2.3.2.27</ecNumber>
    </recommendedName>
    <alternativeName>
        <fullName evidence="11">Protein RING membrane-anchor</fullName>
    </alternativeName>
    <alternativeName>
        <fullName evidence="11">RING-type E3 ubiquitin transferase RMA</fullName>
    </alternativeName>
</protein>
<dbReference type="SUPFAM" id="SSF57850">
    <property type="entry name" value="RING/U-box"/>
    <property type="match status" value="1"/>
</dbReference>
<evidence type="ECO:0000256" key="11">
    <source>
        <dbReference type="RuleBase" id="RU369090"/>
    </source>
</evidence>
<comment type="caution">
    <text evidence="14">The sequence shown here is derived from an EMBL/GenBank/DDBJ whole genome shotgun (WGS) entry which is preliminary data.</text>
</comment>
<proteinExistence type="predicted"/>
<keyword evidence="11" id="KW-0256">Endoplasmic reticulum</keyword>
<dbReference type="Proteomes" id="UP000623129">
    <property type="component" value="Unassembled WGS sequence"/>
</dbReference>
<evidence type="ECO:0000313" key="14">
    <source>
        <dbReference type="EMBL" id="KAF3333827.1"/>
    </source>
</evidence>
<evidence type="ECO:0000256" key="5">
    <source>
        <dbReference type="ARBA" id="ARBA00022723"/>
    </source>
</evidence>
<dbReference type="GO" id="GO:0006511">
    <property type="term" value="P:ubiquitin-dependent protein catabolic process"/>
    <property type="evidence" value="ECO:0007669"/>
    <property type="project" value="UniProtKB-UniRule"/>
</dbReference>
<evidence type="ECO:0000256" key="7">
    <source>
        <dbReference type="ARBA" id="ARBA00022786"/>
    </source>
</evidence>
<dbReference type="InterPro" id="IPR018957">
    <property type="entry name" value="Znf_C3HC4_RING-type"/>
</dbReference>
<dbReference type="GO" id="GO:0005789">
    <property type="term" value="C:endoplasmic reticulum membrane"/>
    <property type="evidence" value="ECO:0007669"/>
    <property type="project" value="UniProtKB-SubCell"/>
</dbReference>
<comment type="function">
    <text evidence="11">E3 ubiquitin-protein ligase.</text>
</comment>
<dbReference type="SMART" id="SM00184">
    <property type="entry name" value="RING"/>
    <property type="match status" value="1"/>
</dbReference>
<evidence type="ECO:0000256" key="3">
    <source>
        <dbReference type="ARBA" id="ARBA00004906"/>
    </source>
</evidence>
<feature type="transmembrane region" description="Helical" evidence="11">
    <location>
        <begin position="200"/>
        <end position="217"/>
    </location>
</feature>
<dbReference type="AlphaFoldDB" id="A0A833R512"/>
<keyword evidence="15" id="KW-1185">Reference proteome</keyword>
<evidence type="ECO:0000256" key="12">
    <source>
        <dbReference type="SAM" id="MobiDB-lite"/>
    </source>
</evidence>
<feature type="region of interest" description="Disordered" evidence="12">
    <location>
        <begin position="83"/>
        <end position="115"/>
    </location>
</feature>
<dbReference type="PROSITE" id="PS50089">
    <property type="entry name" value="ZF_RING_2"/>
    <property type="match status" value="1"/>
</dbReference>
<dbReference type="UniPathway" id="UPA00143"/>
<dbReference type="InterPro" id="IPR013083">
    <property type="entry name" value="Znf_RING/FYVE/PHD"/>
</dbReference>
<accession>A0A833R512</accession>
<sequence>MSSSFSGSTSTNPNPACSSSNDSADGFSCNICLELAQDPVVTLCGHLYCWPCLYKWLQVHARSPECPVCKAVVEEEKLVPLYGRGKNPTDPRSKPVPGVEIPHRPTGQRPPTAPQPEPNMNMNMNPNQFQNVNWGGGYSFGFGTFGLFPMLSFQINGFPGAGYGFSGGYNQFGYGNPNPVHGRPAYRYNAPQDQQQDRTLKMLLIIVGVLVVASLISF</sequence>
<dbReference type="GO" id="GO:0008270">
    <property type="term" value="F:zinc ion binding"/>
    <property type="evidence" value="ECO:0007669"/>
    <property type="project" value="UniProtKB-KW"/>
</dbReference>
<gene>
    <name evidence="14" type="ORF">FCM35_KLT01518</name>
</gene>
<feature type="domain" description="RING-type" evidence="13">
    <location>
        <begin position="29"/>
        <end position="70"/>
    </location>
</feature>
<dbReference type="GO" id="GO:0016567">
    <property type="term" value="P:protein ubiquitination"/>
    <property type="evidence" value="ECO:0007669"/>
    <property type="project" value="UniProtKB-UniPathway"/>
</dbReference>
<keyword evidence="11" id="KW-1133">Transmembrane helix</keyword>
<name>A0A833R512_9POAL</name>
<keyword evidence="6 10" id="KW-0863">Zinc-finger</keyword>
<dbReference type="InterPro" id="IPR045103">
    <property type="entry name" value="RNF5/RNF185-like"/>
</dbReference>
<dbReference type="InterPro" id="IPR017907">
    <property type="entry name" value="Znf_RING_CS"/>
</dbReference>
<dbReference type="PANTHER" id="PTHR12313">
    <property type="entry name" value="E3 UBIQUITIN-PROTEIN LIGASE RNF5-RELATED"/>
    <property type="match status" value="1"/>
</dbReference>
<evidence type="ECO:0000256" key="4">
    <source>
        <dbReference type="ARBA" id="ARBA00022679"/>
    </source>
</evidence>
<evidence type="ECO:0000256" key="1">
    <source>
        <dbReference type="ARBA" id="ARBA00000900"/>
    </source>
</evidence>
<keyword evidence="5 11" id="KW-0479">Metal-binding</keyword>
<evidence type="ECO:0000256" key="9">
    <source>
        <dbReference type="ARBA" id="ARBA00023136"/>
    </source>
</evidence>
<evidence type="ECO:0000256" key="6">
    <source>
        <dbReference type="ARBA" id="ARBA00022771"/>
    </source>
</evidence>
<dbReference type="OrthoDB" id="6270329at2759"/>
<organism evidence="14 15">
    <name type="scientific">Carex littledalei</name>
    <dbReference type="NCBI Taxonomy" id="544730"/>
    <lineage>
        <taxon>Eukaryota</taxon>
        <taxon>Viridiplantae</taxon>
        <taxon>Streptophyta</taxon>
        <taxon>Embryophyta</taxon>
        <taxon>Tracheophyta</taxon>
        <taxon>Spermatophyta</taxon>
        <taxon>Magnoliopsida</taxon>
        <taxon>Liliopsida</taxon>
        <taxon>Poales</taxon>
        <taxon>Cyperaceae</taxon>
        <taxon>Cyperoideae</taxon>
        <taxon>Cariceae</taxon>
        <taxon>Carex</taxon>
        <taxon>Carex subgen. Euthyceras</taxon>
    </lineage>
</organism>
<dbReference type="PROSITE" id="PS00518">
    <property type="entry name" value="ZF_RING_1"/>
    <property type="match status" value="1"/>
</dbReference>